<evidence type="ECO:0000259" key="14">
    <source>
        <dbReference type="Pfam" id="PF02463"/>
    </source>
</evidence>
<comment type="caution">
    <text evidence="15">The sequence shown here is derived from an EMBL/GenBank/DDBJ whole genome shotgun (WGS) entry which is preliminary data.</text>
</comment>
<feature type="compositionally biased region" description="Acidic residues" evidence="13">
    <location>
        <begin position="59"/>
        <end position="81"/>
    </location>
</feature>
<organism evidence="15 16">
    <name type="scientific">Mucor plumbeus</name>
    <dbReference type="NCBI Taxonomy" id="97098"/>
    <lineage>
        <taxon>Eukaryota</taxon>
        <taxon>Fungi</taxon>
        <taxon>Fungi incertae sedis</taxon>
        <taxon>Mucoromycota</taxon>
        <taxon>Mucoromycotina</taxon>
        <taxon>Mucoromycetes</taxon>
        <taxon>Mucorales</taxon>
        <taxon>Mucorineae</taxon>
        <taxon>Mucoraceae</taxon>
        <taxon>Mucor</taxon>
    </lineage>
</organism>
<proteinExistence type="inferred from homology"/>
<evidence type="ECO:0000256" key="8">
    <source>
        <dbReference type="ARBA" id="ARBA00023054"/>
    </source>
</evidence>
<dbReference type="EMBL" id="JAEPRC010000491">
    <property type="protein sequence ID" value="KAG2196158.1"/>
    <property type="molecule type" value="Genomic_DNA"/>
</dbReference>
<dbReference type="Pfam" id="PF02463">
    <property type="entry name" value="SMC_N"/>
    <property type="match status" value="1"/>
</dbReference>
<feature type="coiled-coil region" evidence="12">
    <location>
        <begin position="301"/>
        <end position="381"/>
    </location>
</feature>
<dbReference type="InterPro" id="IPR003395">
    <property type="entry name" value="RecF/RecN/SMC_N"/>
</dbReference>
<accession>A0A8H7QP17</accession>
<feature type="domain" description="RecF/RecN/SMC N-terminal" evidence="14">
    <location>
        <begin position="113"/>
        <end position="1113"/>
    </location>
</feature>
<dbReference type="GO" id="GO:0005634">
    <property type="term" value="C:nucleus"/>
    <property type="evidence" value="ECO:0007669"/>
    <property type="project" value="UniProtKB-SubCell"/>
</dbReference>
<dbReference type="PANTHER" id="PTHR19306:SF6">
    <property type="entry name" value="STRUCTURAL MAINTENANCE OF CHROMOSOMES PROTEIN 6"/>
    <property type="match status" value="1"/>
</dbReference>
<dbReference type="GO" id="GO:0000724">
    <property type="term" value="P:double-strand break repair via homologous recombination"/>
    <property type="evidence" value="ECO:0007669"/>
    <property type="project" value="TreeGrafter"/>
</dbReference>
<keyword evidence="4" id="KW-0158">Chromosome</keyword>
<keyword evidence="10" id="KW-0234">DNA repair</keyword>
<feature type="region of interest" description="Disordered" evidence="13">
    <location>
        <begin position="1"/>
        <end position="88"/>
    </location>
</feature>
<evidence type="ECO:0000256" key="13">
    <source>
        <dbReference type="SAM" id="MobiDB-lite"/>
    </source>
</evidence>
<comment type="similarity">
    <text evidence="3">Belongs to the SMC family. SMC6 subfamily.</text>
</comment>
<evidence type="ECO:0000256" key="9">
    <source>
        <dbReference type="ARBA" id="ARBA00023172"/>
    </source>
</evidence>
<dbReference type="GO" id="GO:0035861">
    <property type="term" value="C:site of double-strand break"/>
    <property type="evidence" value="ECO:0007669"/>
    <property type="project" value="TreeGrafter"/>
</dbReference>
<feature type="compositionally biased region" description="Polar residues" evidence="13">
    <location>
        <begin position="1"/>
        <end position="12"/>
    </location>
</feature>
<keyword evidence="6" id="KW-0227">DNA damage</keyword>
<protein>
    <recommendedName>
        <fullName evidence="14">RecF/RecN/SMC N-terminal domain-containing protein</fullName>
    </recommendedName>
</protein>
<evidence type="ECO:0000256" key="10">
    <source>
        <dbReference type="ARBA" id="ARBA00023204"/>
    </source>
</evidence>
<dbReference type="AlphaFoldDB" id="A0A8H7QP17"/>
<dbReference type="GO" id="GO:0030915">
    <property type="term" value="C:Smc5-Smc6 complex"/>
    <property type="evidence" value="ECO:0007669"/>
    <property type="project" value="TreeGrafter"/>
</dbReference>
<dbReference type="Proteomes" id="UP000650833">
    <property type="component" value="Unassembled WGS sequence"/>
</dbReference>
<keyword evidence="16" id="KW-1185">Reference proteome</keyword>
<dbReference type="OrthoDB" id="10072614at2759"/>
<evidence type="ECO:0000256" key="7">
    <source>
        <dbReference type="ARBA" id="ARBA00022840"/>
    </source>
</evidence>
<dbReference type="GO" id="GO:0003684">
    <property type="term" value="F:damaged DNA binding"/>
    <property type="evidence" value="ECO:0007669"/>
    <property type="project" value="TreeGrafter"/>
</dbReference>
<evidence type="ECO:0000256" key="12">
    <source>
        <dbReference type="SAM" id="Coils"/>
    </source>
</evidence>
<feature type="region of interest" description="Disordered" evidence="13">
    <location>
        <begin position="1031"/>
        <end position="1052"/>
    </location>
</feature>
<dbReference type="GO" id="GO:0005524">
    <property type="term" value="F:ATP binding"/>
    <property type="evidence" value="ECO:0007669"/>
    <property type="project" value="UniProtKB-KW"/>
</dbReference>
<evidence type="ECO:0000256" key="3">
    <source>
        <dbReference type="ARBA" id="ARBA00006793"/>
    </source>
</evidence>
<evidence type="ECO:0000256" key="2">
    <source>
        <dbReference type="ARBA" id="ARBA00004286"/>
    </source>
</evidence>
<dbReference type="GO" id="GO:0003697">
    <property type="term" value="F:single-stranded DNA binding"/>
    <property type="evidence" value="ECO:0007669"/>
    <property type="project" value="TreeGrafter"/>
</dbReference>
<feature type="compositionally biased region" description="Acidic residues" evidence="13">
    <location>
        <begin position="34"/>
        <end position="52"/>
    </location>
</feature>
<evidence type="ECO:0000256" key="5">
    <source>
        <dbReference type="ARBA" id="ARBA00022741"/>
    </source>
</evidence>
<evidence type="ECO:0000256" key="1">
    <source>
        <dbReference type="ARBA" id="ARBA00004123"/>
    </source>
</evidence>
<keyword evidence="7" id="KW-0067">ATP-binding</keyword>
<comment type="subcellular location">
    <subcellularLocation>
        <location evidence="2">Chromosome</location>
    </subcellularLocation>
    <subcellularLocation>
        <location evidence="1">Nucleus</location>
    </subcellularLocation>
</comment>
<keyword evidence="5" id="KW-0547">Nucleotide-binding</keyword>
<name>A0A8H7QP17_9FUNG</name>
<evidence type="ECO:0000313" key="16">
    <source>
        <dbReference type="Proteomes" id="UP000650833"/>
    </source>
</evidence>
<evidence type="ECO:0000256" key="4">
    <source>
        <dbReference type="ARBA" id="ARBA00022454"/>
    </source>
</evidence>
<evidence type="ECO:0000313" key="15">
    <source>
        <dbReference type="EMBL" id="KAG2196158.1"/>
    </source>
</evidence>
<sequence length="1134" mass="130410">MPATIKRTNSIRDSPEPESSRGNKRLKKTNSFQIEEDEESDNDMPLLEDEQDIVVGGSENEDSASENSQNEDEDSEEEEEDGARAIINSRPRRNLNFDDIDFDNMEINEAGTISRVEVVNFMCHKFLQIDLGPKINFIIGHNGSGKSAILTAITVALGANASATNRGKSVSSFIKEGTSAAIVTIHLTNNGPNAYKPDLYPERIIVERRINKEGGSPYKLKNKSGRIISNKKEDLIAILDHLNLLVNNPLTMLTQDMARKFLSDSTSEDKYKLFMHGTQLTQLSNDFEVIRESLEVASTTFKRKKEGLSSLQNKAAEAQRNYEDMQAAKEIETRIDDLNNELVWAQIISKEQDAAQHQAQMLELEKELNNLREAQDHFKGQVHTSDQQILEINEQWEEFRNHPNPDEEEKARLLQEKAEKELQISSYKSDLMEINSQIKITKTARDKHTKQLEIETDKLEASSRVKRNEIIQDIEKCEQTIKEKVEKAKGFSLEAVELGNQVNQLAERKKNLEFDLAELKRRKDIAEKNIKNLESQRGDKMKAYGHRMPQVLAAIRQETRWEKRKPIGPFGSTIELIEPDFANVLESVLNKSLNGFVVESFNDKNLLYKILSNHQMKGVPVFVSEYDLFDYSSGEPDPKYLTVARAIKFNDEWVKRQLITMNKIEKMLLMKNREHADKIMYNRPRNIDLCFTSEGHKVGGKRGMKTETVEVYRGTPRFQKDVNSAISYERSIIQEATAVYEKKHNEWREVNSEMKRHENQQKECIRCEMAIKRDIAGLESTIAQKKDNLKEEDPVDLNIFHDDIKECDDKIKRYAGQFQVIQTQLDEVRKSVVEIIKQMKVLQGRETERYNASETFRMKITKVENLKSKITAHLEELNIKTQTFKVRYERSKNLYMDTLRLVENWIAQSAEDYPERTETKRKTDVIQQEIRHLEALAQESEKQAGMSLKEAKEQTYITMKEYEDAKKVIDGLGKIHKSIAKMLAARIEKWEAFRAYISLAAKSYFSYYLNSRGDEGSLRFSHQAKRLDIRVSTGDQYSKGPRQKDSRSLSGGEKSFSQISLLLSLWQSISSPLICLDEFDVFMDAVNRKQTMGMIMNAASDNASQYILITPQDASNMEPGPFIHVHRMADPDRS</sequence>
<keyword evidence="9" id="KW-0233">DNA recombination</keyword>
<dbReference type="PANTHER" id="PTHR19306">
    <property type="entry name" value="STRUCTURAL MAINTENANCE OF CHROMOSOMES 5,6 SMC5, SMC6"/>
    <property type="match status" value="1"/>
</dbReference>
<dbReference type="Gene3D" id="3.40.50.300">
    <property type="entry name" value="P-loop containing nucleotide triphosphate hydrolases"/>
    <property type="match status" value="2"/>
</dbReference>
<keyword evidence="11" id="KW-0539">Nucleus</keyword>
<dbReference type="InterPro" id="IPR027417">
    <property type="entry name" value="P-loop_NTPase"/>
</dbReference>
<feature type="coiled-coil region" evidence="12">
    <location>
        <begin position="467"/>
        <end position="543"/>
    </location>
</feature>
<gene>
    <name evidence="15" type="ORF">INT46_007810</name>
</gene>
<dbReference type="SUPFAM" id="SSF52540">
    <property type="entry name" value="P-loop containing nucleoside triphosphate hydrolases"/>
    <property type="match status" value="1"/>
</dbReference>
<evidence type="ECO:0000256" key="6">
    <source>
        <dbReference type="ARBA" id="ARBA00022763"/>
    </source>
</evidence>
<evidence type="ECO:0000256" key="11">
    <source>
        <dbReference type="ARBA" id="ARBA00023242"/>
    </source>
</evidence>
<reference evidence="15" key="1">
    <citation type="submission" date="2020-12" db="EMBL/GenBank/DDBJ databases">
        <title>Metabolic potential, ecology and presence of endohyphal bacteria is reflected in genomic diversity of Mucoromycotina.</title>
        <authorList>
            <person name="Muszewska A."/>
            <person name="Okrasinska A."/>
            <person name="Steczkiewicz K."/>
            <person name="Drgas O."/>
            <person name="Orlowska M."/>
            <person name="Perlinska-Lenart U."/>
            <person name="Aleksandrzak-Piekarczyk T."/>
            <person name="Szatraj K."/>
            <person name="Zielenkiewicz U."/>
            <person name="Pilsyk S."/>
            <person name="Malc E."/>
            <person name="Mieczkowski P."/>
            <person name="Kruszewska J.S."/>
            <person name="Biernat P."/>
            <person name="Pawlowska J."/>
        </authorList>
    </citation>
    <scope>NUCLEOTIDE SEQUENCE</scope>
    <source>
        <strain evidence="15">CBS 226.32</strain>
    </source>
</reference>
<keyword evidence="8 12" id="KW-0175">Coiled coil</keyword>